<evidence type="ECO:0000256" key="6">
    <source>
        <dbReference type="SAM" id="Phobius"/>
    </source>
</evidence>
<keyword evidence="3" id="KW-0202">Cytokine</keyword>
<reference evidence="8" key="1">
    <citation type="journal article" date="2023" name="Front. Mar. Sci.">
        <title>A new Merluccius polli reference genome to investigate the effects of global change in West African waters.</title>
        <authorList>
            <person name="Mateo J.L."/>
            <person name="Blanco-Fernandez C."/>
            <person name="Garcia-Vazquez E."/>
            <person name="Machado-Schiaffino G."/>
        </authorList>
    </citation>
    <scope>NUCLEOTIDE SEQUENCE</scope>
    <source>
        <strain evidence="8">C29</strain>
        <tissue evidence="8">Fin</tissue>
    </source>
</reference>
<dbReference type="PROSITE" id="PS00251">
    <property type="entry name" value="THD_1"/>
    <property type="match status" value="1"/>
</dbReference>
<evidence type="ECO:0000256" key="1">
    <source>
        <dbReference type="ARBA" id="ARBA00004370"/>
    </source>
</evidence>
<dbReference type="PANTHER" id="PTHR11471">
    <property type="entry name" value="TUMOR NECROSIS FACTOR FAMILY MEMBER"/>
    <property type="match status" value="1"/>
</dbReference>
<dbReference type="AlphaFoldDB" id="A0AA47P0H9"/>
<dbReference type="GO" id="GO:0005164">
    <property type="term" value="F:tumor necrosis factor receptor binding"/>
    <property type="evidence" value="ECO:0007669"/>
    <property type="project" value="InterPro"/>
</dbReference>
<protein>
    <submittedName>
        <fullName evidence="8">Tumor necrosis factor ligand superfamily member 6</fullName>
    </submittedName>
</protein>
<keyword evidence="4 6" id="KW-0472">Membrane</keyword>
<dbReference type="SMART" id="SM00207">
    <property type="entry name" value="TNF"/>
    <property type="match status" value="1"/>
</dbReference>
<dbReference type="GO" id="GO:0005615">
    <property type="term" value="C:extracellular space"/>
    <property type="evidence" value="ECO:0007669"/>
    <property type="project" value="UniProtKB-KW"/>
</dbReference>
<gene>
    <name evidence="8" type="primary">Faslg</name>
    <name evidence="8" type="ORF">N1851_017725</name>
</gene>
<organism evidence="8 9">
    <name type="scientific">Merluccius polli</name>
    <name type="common">Benguela hake</name>
    <name type="synonym">Merluccius cadenati</name>
    <dbReference type="NCBI Taxonomy" id="89951"/>
    <lineage>
        <taxon>Eukaryota</taxon>
        <taxon>Metazoa</taxon>
        <taxon>Chordata</taxon>
        <taxon>Craniata</taxon>
        <taxon>Vertebrata</taxon>
        <taxon>Euteleostomi</taxon>
        <taxon>Actinopterygii</taxon>
        <taxon>Neopterygii</taxon>
        <taxon>Teleostei</taxon>
        <taxon>Neoteleostei</taxon>
        <taxon>Acanthomorphata</taxon>
        <taxon>Zeiogadaria</taxon>
        <taxon>Gadariae</taxon>
        <taxon>Gadiformes</taxon>
        <taxon>Gadoidei</taxon>
        <taxon>Merlucciidae</taxon>
        <taxon>Merluccius</taxon>
    </lineage>
</organism>
<accession>A0AA47P0H9</accession>
<comment type="subcellular location">
    <subcellularLocation>
        <location evidence="1">Membrane</location>
    </subcellularLocation>
</comment>
<sequence length="281" mass="31831">MRESKAVNQISRLRNRQSQESPPCLGSLPQSANTIPFERAERFDREVASMQGREQHTYMVDTHANYPPVPPRFVPLPPLPELPPRKRDGRSCSAVVIVLLCLMFCGMTVQAVFLYRLYNPTAAATTVSTSTLFRRGSAKGPVMPSKPAAHLTAGHRIHPGDEVMSWSKYDSSFLHEMKYRDGQLFVKKEGFYFIYSKIFFVENEVFHHSVSLKTCTYPQKSIPLMTARMYSPHSKTPAKSNSYLGGVFQLRKGDSLSVNVKNTTKTIEFWASENFFGAYMI</sequence>
<evidence type="ECO:0000256" key="3">
    <source>
        <dbReference type="ARBA" id="ARBA00022514"/>
    </source>
</evidence>
<dbReference type="PROSITE" id="PS50049">
    <property type="entry name" value="THD_2"/>
    <property type="match status" value="1"/>
</dbReference>
<feature type="region of interest" description="Disordered" evidence="5">
    <location>
        <begin position="1"/>
        <end position="33"/>
    </location>
</feature>
<feature type="compositionally biased region" description="Polar residues" evidence="5">
    <location>
        <begin position="1"/>
        <end position="21"/>
    </location>
</feature>
<keyword evidence="9" id="KW-1185">Reference proteome</keyword>
<dbReference type="PANTHER" id="PTHR11471:SF34">
    <property type="entry name" value="TUMOR NECROSIS FACTOR LIGAND SUPERFAMILY MEMBER 14"/>
    <property type="match status" value="1"/>
</dbReference>
<dbReference type="EMBL" id="JAOPHQ010003182">
    <property type="protein sequence ID" value="KAK0143945.1"/>
    <property type="molecule type" value="Genomic_DNA"/>
</dbReference>
<dbReference type="InterPro" id="IPR021184">
    <property type="entry name" value="TNF_CS"/>
</dbReference>
<keyword evidence="6" id="KW-1133">Transmembrane helix</keyword>
<comment type="caution">
    <text evidence="8">The sequence shown here is derived from an EMBL/GenBank/DDBJ whole genome shotgun (WGS) entry which is preliminary data.</text>
</comment>
<keyword evidence="6" id="KW-0812">Transmembrane</keyword>
<dbReference type="Pfam" id="PF00229">
    <property type="entry name" value="TNF"/>
    <property type="match status" value="1"/>
</dbReference>
<evidence type="ECO:0000313" key="9">
    <source>
        <dbReference type="Proteomes" id="UP001174136"/>
    </source>
</evidence>
<evidence type="ECO:0000259" key="7">
    <source>
        <dbReference type="PROSITE" id="PS50049"/>
    </source>
</evidence>
<dbReference type="GO" id="GO:0006955">
    <property type="term" value="P:immune response"/>
    <property type="evidence" value="ECO:0007669"/>
    <property type="project" value="InterPro"/>
</dbReference>
<dbReference type="GO" id="GO:0016020">
    <property type="term" value="C:membrane"/>
    <property type="evidence" value="ECO:0007669"/>
    <property type="project" value="UniProtKB-SubCell"/>
</dbReference>
<evidence type="ECO:0000313" key="8">
    <source>
        <dbReference type="EMBL" id="KAK0143945.1"/>
    </source>
</evidence>
<name>A0AA47P0H9_MERPO</name>
<dbReference type="Gene3D" id="2.60.120.40">
    <property type="match status" value="1"/>
</dbReference>
<dbReference type="InterPro" id="IPR006052">
    <property type="entry name" value="TNF_dom"/>
</dbReference>
<proteinExistence type="inferred from homology"/>
<dbReference type="Proteomes" id="UP001174136">
    <property type="component" value="Unassembled WGS sequence"/>
</dbReference>
<dbReference type="SUPFAM" id="SSF49842">
    <property type="entry name" value="TNF-like"/>
    <property type="match status" value="1"/>
</dbReference>
<dbReference type="InterPro" id="IPR008983">
    <property type="entry name" value="Tumour_necrosis_fac-like_dom"/>
</dbReference>
<evidence type="ECO:0000256" key="4">
    <source>
        <dbReference type="ARBA" id="ARBA00023136"/>
    </source>
</evidence>
<comment type="similarity">
    <text evidence="2">Belongs to the tumor necrosis factor family.</text>
</comment>
<dbReference type="CDD" id="cd00184">
    <property type="entry name" value="TNF"/>
    <property type="match status" value="1"/>
</dbReference>
<evidence type="ECO:0000256" key="5">
    <source>
        <dbReference type="SAM" id="MobiDB-lite"/>
    </source>
</evidence>
<feature type="domain" description="THD" evidence="7">
    <location>
        <begin position="147"/>
        <end position="281"/>
    </location>
</feature>
<evidence type="ECO:0000256" key="2">
    <source>
        <dbReference type="ARBA" id="ARBA00008670"/>
    </source>
</evidence>
<dbReference type="GO" id="GO:0005125">
    <property type="term" value="F:cytokine activity"/>
    <property type="evidence" value="ECO:0007669"/>
    <property type="project" value="UniProtKB-KW"/>
</dbReference>
<feature type="transmembrane region" description="Helical" evidence="6">
    <location>
        <begin position="94"/>
        <end position="118"/>
    </location>
</feature>